<reference evidence="2" key="1">
    <citation type="submission" date="2019-03" db="EMBL/GenBank/DDBJ databases">
        <authorList>
            <person name="Mank J."/>
            <person name="Almeida P."/>
        </authorList>
    </citation>
    <scope>NUCLEOTIDE SEQUENCE</scope>
    <source>
        <strain evidence="2">78183</strain>
    </source>
</reference>
<evidence type="ECO:0000313" key="2">
    <source>
        <dbReference type="EMBL" id="VFU46340.1"/>
    </source>
</evidence>
<dbReference type="EMBL" id="CAADRP010001641">
    <property type="protein sequence ID" value="VFU46340.1"/>
    <property type="molecule type" value="Genomic_DNA"/>
</dbReference>
<protein>
    <submittedName>
        <fullName evidence="2">Uncharacterized protein</fullName>
    </submittedName>
</protein>
<organism evidence="2">
    <name type="scientific">Salix viminalis</name>
    <name type="common">Common osier</name>
    <name type="synonym">Basket willow</name>
    <dbReference type="NCBI Taxonomy" id="40686"/>
    <lineage>
        <taxon>Eukaryota</taxon>
        <taxon>Viridiplantae</taxon>
        <taxon>Streptophyta</taxon>
        <taxon>Embryophyta</taxon>
        <taxon>Tracheophyta</taxon>
        <taxon>Spermatophyta</taxon>
        <taxon>Magnoliopsida</taxon>
        <taxon>eudicotyledons</taxon>
        <taxon>Gunneridae</taxon>
        <taxon>Pentapetalae</taxon>
        <taxon>rosids</taxon>
        <taxon>fabids</taxon>
        <taxon>Malpighiales</taxon>
        <taxon>Salicaceae</taxon>
        <taxon>Saliceae</taxon>
        <taxon>Salix</taxon>
    </lineage>
</organism>
<proteinExistence type="predicted"/>
<evidence type="ECO:0000256" key="1">
    <source>
        <dbReference type="SAM" id="MobiDB-lite"/>
    </source>
</evidence>
<sequence length="238" mass="23172">MASINSSSPKPFTQPNGCLDGIVGIGLSSTKVTYEENKTFFQRANSPGMGAPAGILHCSSVANRGRTSGFDGIGTIDSTGGRGGGGCDGRGGGGGGGGGDGDVEGGGGSEGGGGGGEVGKGGGRGGESGGGGGESSGRCSNSTESFNAGSGLSEQCCCCSISKEPPVDEDFSSFWCPDTSSISSSTSTSSKMQCRLSLDVTVHISNSPKTWVDPVTPNTPSPSLNGLLGKSSSSSSNT</sequence>
<accession>A0A6N2M119</accession>
<dbReference type="AlphaFoldDB" id="A0A6N2M119"/>
<feature type="compositionally biased region" description="Low complexity" evidence="1">
    <location>
        <begin position="221"/>
        <end position="238"/>
    </location>
</feature>
<gene>
    <name evidence="2" type="ORF">SVIM_LOCUS293435</name>
</gene>
<feature type="region of interest" description="Disordered" evidence="1">
    <location>
        <begin position="73"/>
        <end position="144"/>
    </location>
</feature>
<feature type="compositionally biased region" description="Gly residues" evidence="1">
    <location>
        <begin position="80"/>
        <end position="135"/>
    </location>
</feature>
<feature type="region of interest" description="Disordered" evidence="1">
    <location>
        <begin position="207"/>
        <end position="238"/>
    </location>
</feature>
<name>A0A6N2M119_SALVM</name>